<keyword evidence="2" id="KW-0328">Glycosyltransferase</keyword>
<evidence type="ECO:0000259" key="1">
    <source>
        <dbReference type="Pfam" id="PF00156"/>
    </source>
</evidence>
<dbReference type="EMBL" id="JACCCC010000001">
    <property type="protein sequence ID" value="NYE50775.1"/>
    <property type="molecule type" value="Genomic_DNA"/>
</dbReference>
<reference evidence="2 3" key="1">
    <citation type="submission" date="2020-07" db="EMBL/GenBank/DDBJ databases">
        <title>Sequencing the genomes of 1000 actinobacteria strains.</title>
        <authorList>
            <person name="Klenk H.-P."/>
        </authorList>
    </citation>
    <scope>NUCLEOTIDE SEQUENCE [LARGE SCALE GENOMIC DNA]</scope>
    <source>
        <strain evidence="2 3">CXB654</strain>
    </source>
</reference>
<gene>
    <name evidence="2" type="ORF">HDA32_005895</name>
</gene>
<dbReference type="Gene3D" id="3.30.1310.20">
    <property type="entry name" value="PRTase-like"/>
    <property type="match status" value="1"/>
</dbReference>
<evidence type="ECO:0000313" key="2">
    <source>
        <dbReference type="EMBL" id="NYE50775.1"/>
    </source>
</evidence>
<keyword evidence="3" id="KW-1185">Reference proteome</keyword>
<feature type="domain" description="Phosphoribosyltransferase" evidence="1">
    <location>
        <begin position="16"/>
        <end position="165"/>
    </location>
</feature>
<dbReference type="RefSeq" id="WP_179646200.1">
    <property type="nucleotide sequence ID" value="NZ_BAAAYY010000045.1"/>
</dbReference>
<protein>
    <submittedName>
        <fullName evidence="2">Putative phosphoribosyltransferase</fullName>
    </submittedName>
</protein>
<proteinExistence type="predicted"/>
<keyword evidence="2" id="KW-0808">Transferase</keyword>
<dbReference type="AlphaFoldDB" id="A0A852U5D5"/>
<dbReference type="SUPFAM" id="SSF53271">
    <property type="entry name" value="PRTase-like"/>
    <property type="match status" value="1"/>
</dbReference>
<dbReference type="GO" id="GO:0016757">
    <property type="term" value="F:glycosyltransferase activity"/>
    <property type="evidence" value="ECO:0007669"/>
    <property type="project" value="UniProtKB-KW"/>
</dbReference>
<dbReference type="CDD" id="cd06223">
    <property type="entry name" value="PRTases_typeI"/>
    <property type="match status" value="1"/>
</dbReference>
<dbReference type="Pfam" id="PF00156">
    <property type="entry name" value="Pribosyltran"/>
    <property type="match status" value="1"/>
</dbReference>
<evidence type="ECO:0000313" key="3">
    <source>
        <dbReference type="Proteomes" id="UP000589036"/>
    </source>
</evidence>
<organism evidence="2 3">
    <name type="scientific">Spinactinospora alkalitolerans</name>
    <dbReference type="NCBI Taxonomy" id="687207"/>
    <lineage>
        <taxon>Bacteria</taxon>
        <taxon>Bacillati</taxon>
        <taxon>Actinomycetota</taxon>
        <taxon>Actinomycetes</taxon>
        <taxon>Streptosporangiales</taxon>
        <taxon>Nocardiopsidaceae</taxon>
        <taxon>Spinactinospora</taxon>
    </lineage>
</organism>
<dbReference type="Gene3D" id="3.40.50.2020">
    <property type="match status" value="1"/>
</dbReference>
<sequence length="211" mass="22591">MTTFRDRRDAGEQLAERIAGLRLADPFVLALPRGGVPVAHVVATVLKAPLDVVVARKVGAPGNPEFGVGAVTADGPALFDTEKLNLLGVDPRDLEPAVETERAEARRRLAAYRDGRPEPELAGRDVVLVDDGLATGVTARAGLSYVRGLRPASLRLAVPVCSADSARSLGEECDEVVCLSAPPDFRAVGLWYQDFRQNTDEEVIRLLRDAG</sequence>
<accession>A0A852U5D5</accession>
<dbReference type="InterPro" id="IPR000836">
    <property type="entry name" value="PRTase_dom"/>
</dbReference>
<dbReference type="InterPro" id="IPR029057">
    <property type="entry name" value="PRTase-like"/>
</dbReference>
<name>A0A852U5D5_9ACTN</name>
<dbReference type="Proteomes" id="UP000589036">
    <property type="component" value="Unassembled WGS sequence"/>
</dbReference>
<comment type="caution">
    <text evidence="2">The sequence shown here is derived from an EMBL/GenBank/DDBJ whole genome shotgun (WGS) entry which is preliminary data.</text>
</comment>